<protein>
    <submittedName>
        <fullName evidence="1">Uncharacterized protein</fullName>
    </submittedName>
</protein>
<dbReference type="RefSeq" id="XP_013279552.1">
    <property type="nucleotide sequence ID" value="XM_013424098.1"/>
</dbReference>
<sequence length="205" mass="22622">MVELLRAVGALAQDGVAFKTIWSRLTLFSLSSHPPTHALTHPRGDGLMPTVVRLDVELILQCVDGTEDDRNWRLVLRALSPRLLLQLAIADGAIFGYDTLADLRQQAIPAGEDEMILRFKDAALDQPILWKCTRTGGVTTDPMPKSAFLAIFKSTLVNAGYFWSLSIHAIRRMLGKGRHTAVERSQHLTQADLLLSPPATPLAYD</sequence>
<reference evidence="1 2" key="1">
    <citation type="submission" date="2015-01" db="EMBL/GenBank/DDBJ databases">
        <title>The Genome Sequence of Fonsecaea pedrosoi CBS 271.37.</title>
        <authorList>
            <consortium name="The Broad Institute Genomics Platform"/>
            <person name="Cuomo C."/>
            <person name="de Hoog S."/>
            <person name="Gorbushina A."/>
            <person name="Stielow B."/>
            <person name="Teixiera M."/>
            <person name="Abouelleil A."/>
            <person name="Chapman S.B."/>
            <person name="Priest M."/>
            <person name="Young S.K."/>
            <person name="Wortman J."/>
            <person name="Nusbaum C."/>
            <person name="Birren B."/>
        </authorList>
    </citation>
    <scope>NUCLEOTIDE SEQUENCE [LARGE SCALE GENOMIC DNA]</scope>
    <source>
        <strain evidence="1 2">CBS 271.37</strain>
    </source>
</reference>
<dbReference type="HOGENOM" id="CLU_1337540_0_0_1"/>
<accession>A0A0D2GTH7</accession>
<dbReference type="AlphaFoldDB" id="A0A0D2GTH7"/>
<dbReference type="PANTHER" id="PTHR37535:SF3">
    <property type="entry name" value="FLUG DOMAIN-CONTAINING PROTEIN"/>
    <property type="match status" value="1"/>
</dbReference>
<dbReference type="Proteomes" id="UP000053029">
    <property type="component" value="Unassembled WGS sequence"/>
</dbReference>
<evidence type="ECO:0000313" key="2">
    <source>
        <dbReference type="Proteomes" id="UP000053029"/>
    </source>
</evidence>
<dbReference type="PANTHER" id="PTHR37535">
    <property type="entry name" value="FLUG DOMAIN PROTEIN"/>
    <property type="match status" value="1"/>
</dbReference>
<keyword evidence="2" id="KW-1185">Reference proteome</keyword>
<proteinExistence type="predicted"/>
<dbReference type="EMBL" id="KN846975">
    <property type="protein sequence ID" value="KIW75744.1"/>
    <property type="molecule type" value="Genomic_DNA"/>
</dbReference>
<dbReference type="GeneID" id="25309977"/>
<dbReference type="VEuPathDB" id="FungiDB:Z517_10487"/>
<gene>
    <name evidence="1" type="ORF">Z517_10487</name>
</gene>
<name>A0A0D2GTH7_9EURO</name>
<organism evidence="1 2">
    <name type="scientific">Fonsecaea pedrosoi CBS 271.37</name>
    <dbReference type="NCBI Taxonomy" id="1442368"/>
    <lineage>
        <taxon>Eukaryota</taxon>
        <taxon>Fungi</taxon>
        <taxon>Dikarya</taxon>
        <taxon>Ascomycota</taxon>
        <taxon>Pezizomycotina</taxon>
        <taxon>Eurotiomycetes</taxon>
        <taxon>Chaetothyriomycetidae</taxon>
        <taxon>Chaetothyriales</taxon>
        <taxon>Herpotrichiellaceae</taxon>
        <taxon>Fonsecaea</taxon>
    </lineage>
</organism>
<evidence type="ECO:0000313" key="1">
    <source>
        <dbReference type="EMBL" id="KIW75744.1"/>
    </source>
</evidence>
<dbReference type="STRING" id="1442368.A0A0D2GTH7"/>